<evidence type="ECO:0000256" key="4">
    <source>
        <dbReference type="ARBA" id="ARBA00022989"/>
    </source>
</evidence>
<dbReference type="InterPro" id="IPR025937">
    <property type="entry name" value="PDGLE_dom"/>
</dbReference>
<dbReference type="Proteomes" id="UP000183245">
    <property type="component" value="Unassembled WGS sequence"/>
</dbReference>
<evidence type="ECO:0000256" key="2">
    <source>
        <dbReference type="ARBA" id="ARBA00022475"/>
    </source>
</evidence>
<comment type="caution">
    <text evidence="8">The sequence shown here is derived from an EMBL/GenBank/DDBJ whole genome shotgun (WGS) entry which is preliminary data.</text>
</comment>
<feature type="domain" description="PDGLE" evidence="7">
    <location>
        <begin position="7"/>
        <end position="88"/>
    </location>
</feature>
<comment type="subcellular location">
    <subcellularLocation>
        <location evidence="1">Cell membrane</location>
    </subcellularLocation>
</comment>
<protein>
    <recommendedName>
        <fullName evidence="7">PDGLE domain-containing protein</fullName>
    </recommendedName>
</protein>
<reference evidence="8 9" key="1">
    <citation type="journal article" date="2016" name="Environ. Microbiol.">
        <title>Genomic resolution of a cold subsurface aquifer community provides metabolic insights for novel microbes adapted to high CO concentrations.</title>
        <authorList>
            <person name="Probst A.J."/>
            <person name="Castelle C.J."/>
            <person name="Singh A."/>
            <person name="Brown C.T."/>
            <person name="Anantharaman K."/>
            <person name="Sharon I."/>
            <person name="Hug L.A."/>
            <person name="Burstein D."/>
            <person name="Emerson J.B."/>
            <person name="Thomas B.C."/>
            <person name="Banfield J.F."/>
        </authorList>
    </citation>
    <scope>NUCLEOTIDE SEQUENCE [LARGE SCALE GENOMIC DNA]</scope>
    <source>
        <strain evidence="8">CG2_30_54_11</strain>
    </source>
</reference>
<gene>
    <name evidence="8" type="ORF">AUK40_03775</name>
</gene>
<dbReference type="Pfam" id="PF13190">
    <property type="entry name" value="PDGLE"/>
    <property type="match status" value="1"/>
</dbReference>
<dbReference type="AlphaFoldDB" id="A0A1J5IY00"/>
<evidence type="ECO:0000256" key="1">
    <source>
        <dbReference type="ARBA" id="ARBA00004236"/>
    </source>
</evidence>
<keyword evidence="4 6" id="KW-1133">Transmembrane helix</keyword>
<evidence type="ECO:0000256" key="5">
    <source>
        <dbReference type="ARBA" id="ARBA00023136"/>
    </source>
</evidence>
<dbReference type="EMBL" id="MNZT01000065">
    <property type="protein sequence ID" value="OIP97142.1"/>
    <property type="molecule type" value="Genomic_DNA"/>
</dbReference>
<evidence type="ECO:0000313" key="8">
    <source>
        <dbReference type="EMBL" id="OIP97142.1"/>
    </source>
</evidence>
<sequence>MPDKRTIITIAGILFIAGFVSLFASGSPDGLEHTAGSLGLAAPERSWWQGLIPDYAVPGLGSSPLATSLAGLIGALLVYGLFAGAARRITKNFSSRLPVDKA</sequence>
<keyword evidence="3 6" id="KW-0812">Transmembrane</keyword>
<keyword evidence="5 6" id="KW-0472">Membrane</keyword>
<proteinExistence type="predicted"/>
<evidence type="ECO:0000256" key="3">
    <source>
        <dbReference type="ARBA" id="ARBA00022692"/>
    </source>
</evidence>
<evidence type="ECO:0000313" key="9">
    <source>
        <dbReference type="Proteomes" id="UP000183245"/>
    </source>
</evidence>
<organism evidence="8 9">
    <name type="scientific">Candidatus Wirthbacteria bacterium CG2_30_54_11</name>
    <dbReference type="NCBI Taxonomy" id="1817892"/>
    <lineage>
        <taxon>Bacteria</taxon>
        <taxon>Candidatus Wirthbacteria</taxon>
    </lineage>
</organism>
<evidence type="ECO:0000259" key="7">
    <source>
        <dbReference type="Pfam" id="PF13190"/>
    </source>
</evidence>
<dbReference type="STRING" id="1817892.AUK40_03775"/>
<accession>A0A1J5IY00</accession>
<keyword evidence="2" id="KW-1003">Cell membrane</keyword>
<name>A0A1J5IY00_9BACT</name>
<evidence type="ECO:0000256" key="6">
    <source>
        <dbReference type="SAM" id="Phobius"/>
    </source>
</evidence>
<feature type="transmembrane region" description="Helical" evidence="6">
    <location>
        <begin position="65"/>
        <end position="86"/>
    </location>
</feature>
<dbReference type="GO" id="GO:0005886">
    <property type="term" value="C:plasma membrane"/>
    <property type="evidence" value="ECO:0007669"/>
    <property type="project" value="UniProtKB-SubCell"/>
</dbReference>